<name>A0A9P4TJF6_CURKU</name>
<gene>
    <name evidence="19" type="ORF">E8E13_010959</name>
</gene>
<keyword evidence="14" id="KW-0408">Iron</keyword>
<dbReference type="GO" id="GO:0098552">
    <property type="term" value="C:side of membrane"/>
    <property type="evidence" value="ECO:0007669"/>
    <property type="project" value="UniProtKB-KW"/>
</dbReference>
<feature type="transmembrane region" description="Helical" evidence="16">
    <location>
        <begin position="264"/>
        <end position="284"/>
    </location>
</feature>
<dbReference type="GO" id="GO:0005576">
    <property type="term" value="C:extracellular region"/>
    <property type="evidence" value="ECO:0007669"/>
    <property type="project" value="UniProtKB-SubCell"/>
</dbReference>
<feature type="transmembrane region" description="Helical" evidence="16">
    <location>
        <begin position="337"/>
        <end position="359"/>
    </location>
</feature>
<feature type="domain" description="CFEM" evidence="18">
    <location>
        <begin position="12"/>
        <end position="123"/>
    </location>
</feature>
<keyword evidence="12" id="KW-0449">Lipoprotein</keyword>
<keyword evidence="8 17" id="KW-0732">Signal</keyword>
<dbReference type="InterPro" id="IPR008427">
    <property type="entry name" value="Extracellular_membr_CFEM_dom"/>
</dbReference>
<evidence type="ECO:0000256" key="3">
    <source>
        <dbReference type="ARBA" id="ARBA00004613"/>
    </source>
</evidence>
<keyword evidence="6" id="KW-0336">GPI-anchor</keyword>
<keyword evidence="10 16" id="KW-0472">Membrane</keyword>
<comment type="similarity">
    <text evidence="13">Belongs to the SAT4 family.</text>
</comment>
<evidence type="ECO:0000259" key="18">
    <source>
        <dbReference type="PROSITE" id="PS52012"/>
    </source>
</evidence>
<evidence type="ECO:0000256" key="15">
    <source>
        <dbReference type="SAM" id="MobiDB-lite"/>
    </source>
</evidence>
<comment type="caution">
    <text evidence="19">The sequence shown here is derived from an EMBL/GenBank/DDBJ whole genome shotgun (WGS) entry which is preliminary data.</text>
</comment>
<dbReference type="OrthoDB" id="408702at2759"/>
<keyword evidence="14" id="KW-0349">Heme</keyword>
<dbReference type="PROSITE" id="PS52012">
    <property type="entry name" value="CFEM"/>
    <property type="match status" value="1"/>
</dbReference>
<feature type="transmembrane region" description="Helical" evidence="16">
    <location>
        <begin position="218"/>
        <end position="244"/>
    </location>
</feature>
<reference evidence="19" key="1">
    <citation type="submission" date="2019-04" db="EMBL/GenBank/DDBJ databases">
        <title>Sequencing of skin fungus with MAO and IRED activity.</title>
        <authorList>
            <person name="Marsaioli A.J."/>
            <person name="Bonatto J.M.C."/>
            <person name="Reis Junior O."/>
        </authorList>
    </citation>
    <scope>NUCLEOTIDE SEQUENCE</scope>
    <source>
        <strain evidence="19">30M1</strain>
    </source>
</reference>
<dbReference type="InterPro" id="IPR049326">
    <property type="entry name" value="Rhodopsin_dom_fungi"/>
</dbReference>
<keyword evidence="20" id="KW-1185">Reference proteome</keyword>
<dbReference type="Pfam" id="PF05730">
    <property type="entry name" value="CFEM"/>
    <property type="match status" value="1"/>
</dbReference>
<sequence>MLGCRSLVAALLCMLTFFNFGVLGAQAESRNLTIADIPACGLRCLIQELPATGCAATDVACICASDQLEHGLAACLLAKCTMQEMLDSSRVQADLCHLSNDSKRRDVILYTVIVFPIAWISVVLRFAGKWLSSRLSWDDAVVAGALVLTALPLGCVLDMALNGFGEHLWNLEDGKLSSILRSLYISWTSYVIVLCMIKISLTLFYLDIFKTRNFRITAYIFLVFLVANSITVFFVALFTCYPINSFWDRDIKTGKCINLQAGAYFISASSLVQDIILLILPIVFIRNLQMKRHRKFAVGVMFVVGTFGCVATLMRLPSLSTFKISIDPCWDYVPVTIWTEIELGVGFVCISLPSIRVLLVKVLPHSLRRFVSSYTTNSRSRSNATPGPGRTLPSQQAPEWGKSSTWVQVSADGNKHTVNSTAPTPPAAAARSSFLSAFWNRASSTPRTSTHHPKQLSQLRHGSQRLESPLSNYSQVGIAVTKPSFQDERVRNNTEGFEQVEMLSVPGKAAKHKSSSCRSCTGDEGKFTALPQIGCIPDRSYSVTEVPEKFEGGRDMV</sequence>
<dbReference type="Proteomes" id="UP000801428">
    <property type="component" value="Unassembled WGS sequence"/>
</dbReference>
<comment type="subcellular location">
    <subcellularLocation>
        <location evidence="2">Membrane</location>
        <topology evidence="2">Lipid-anchor</topology>
        <topology evidence="2">GPI-anchor</topology>
    </subcellularLocation>
    <subcellularLocation>
        <location evidence="1">Membrane</location>
        <topology evidence="1">Multi-pass membrane protein</topology>
    </subcellularLocation>
    <subcellularLocation>
        <location evidence="3">Secreted</location>
    </subcellularLocation>
</comment>
<keyword evidence="11 14" id="KW-1015">Disulfide bond</keyword>
<feature type="region of interest" description="Disordered" evidence="15">
    <location>
        <begin position="377"/>
        <end position="404"/>
    </location>
</feature>
<feature type="transmembrane region" description="Helical" evidence="16">
    <location>
        <begin position="107"/>
        <end position="128"/>
    </location>
</feature>
<evidence type="ECO:0000256" key="2">
    <source>
        <dbReference type="ARBA" id="ARBA00004589"/>
    </source>
</evidence>
<dbReference type="EMBL" id="SWKU01000006">
    <property type="protein sequence ID" value="KAF3006064.1"/>
    <property type="molecule type" value="Genomic_DNA"/>
</dbReference>
<keyword evidence="7 16" id="KW-0812">Transmembrane</keyword>
<dbReference type="SMART" id="SM00747">
    <property type="entry name" value="CFEM"/>
    <property type="match status" value="1"/>
</dbReference>
<feature type="binding site" description="axial binding residue" evidence="14">
    <location>
        <position position="58"/>
    </location>
    <ligand>
        <name>heme</name>
        <dbReference type="ChEBI" id="CHEBI:30413"/>
    </ligand>
    <ligandPart>
        <name>Fe</name>
        <dbReference type="ChEBI" id="CHEBI:18248"/>
    </ligandPart>
</feature>
<dbReference type="AlphaFoldDB" id="A0A9P4TJF6"/>
<evidence type="ECO:0000256" key="13">
    <source>
        <dbReference type="ARBA" id="ARBA00038359"/>
    </source>
</evidence>
<evidence type="ECO:0000256" key="7">
    <source>
        <dbReference type="ARBA" id="ARBA00022692"/>
    </source>
</evidence>
<feature type="transmembrane region" description="Helical" evidence="16">
    <location>
        <begin position="140"/>
        <end position="164"/>
    </location>
</feature>
<protein>
    <recommendedName>
        <fullName evidence="18">CFEM domain-containing protein</fullName>
    </recommendedName>
</protein>
<feature type="transmembrane region" description="Helical" evidence="16">
    <location>
        <begin position="184"/>
        <end position="206"/>
    </location>
</feature>
<evidence type="ECO:0000313" key="19">
    <source>
        <dbReference type="EMBL" id="KAF3006064.1"/>
    </source>
</evidence>
<feature type="transmembrane region" description="Helical" evidence="16">
    <location>
        <begin position="296"/>
        <end position="317"/>
    </location>
</feature>
<feature type="chain" id="PRO_5040172399" description="CFEM domain-containing protein" evidence="17">
    <location>
        <begin position="28"/>
        <end position="557"/>
    </location>
</feature>
<dbReference type="InterPro" id="IPR052337">
    <property type="entry name" value="SAT4-like"/>
</dbReference>
<feature type="compositionally biased region" description="Polar residues" evidence="15">
    <location>
        <begin position="392"/>
        <end position="404"/>
    </location>
</feature>
<dbReference type="GO" id="GO:0046872">
    <property type="term" value="F:metal ion binding"/>
    <property type="evidence" value="ECO:0007669"/>
    <property type="project" value="UniProtKB-UniRule"/>
</dbReference>
<evidence type="ECO:0000256" key="6">
    <source>
        <dbReference type="ARBA" id="ARBA00022622"/>
    </source>
</evidence>
<dbReference type="PANTHER" id="PTHR33048:SF131">
    <property type="entry name" value="INTEGRAL MEMBRANE PROTEIN"/>
    <property type="match status" value="1"/>
</dbReference>
<keyword evidence="6" id="KW-0325">Glycoprotein</keyword>
<proteinExistence type="inferred from homology"/>
<accession>A0A9P4TJF6</accession>
<feature type="disulfide bond" evidence="14">
    <location>
        <begin position="63"/>
        <end position="96"/>
    </location>
</feature>
<keyword evidence="9 16" id="KW-1133">Transmembrane helix</keyword>
<feature type="disulfide bond" evidence="14">
    <location>
        <begin position="44"/>
        <end position="75"/>
    </location>
</feature>
<evidence type="ECO:0000256" key="4">
    <source>
        <dbReference type="ARBA" id="ARBA00010031"/>
    </source>
</evidence>
<evidence type="ECO:0000256" key="11">
    <source>
        <dbReference type="ARBA" id="ARBA00023157"/>
    </source>
</evidence>
<evidence type="ECO:0000256" key="16">
    <source>
        <dbReference type="SAM" id="Phobius"/>
    </source>
</evidence>
<keyword evidence="5" id="KW-0964">Secreted</keyword>
<evidence type="ECO:0000256" key="10">
    <source>
        <dbReference type="ARBA" id="ARBA00023136"/>
    </source>
</evidence>
<organism evidence="19 20">
    <name type="scientific">Curvularia kusanoi</name>
    <name type="common">Cochliobolus kusanoi</name>
    <dbReference type="NCBI Taxonomy" id="90978"/>
    <lineage>
        <taxon>Eukaryota</taxon>
        <taxon>Fungi</taxon>
        <taxon>Dikarya</taxon>
        <taxon>Ascomycota</taxon>
        <taxon>Pezizomycotina</taxon>
        <taxon>Dothideomycetes</taxon>
        <taxon>Pleosporomycetidae</taxon>
        <taxon>Pleosporales</taxon>
        <taxon>Pleosporineae</taxon>
        <taxon>Pleosporaceae</taxon>
        <taxon>Curvularia</taxon>
    </lineage>
</organism>
<dbReference type="Pfam" id="PF20684">
    <property type="entry name" value="Fung_rhodopsin"/>
    <property type="match status" value="1"/>
</dbReference>
<evidence type="ECO:0000256" key="8">
    <source>
        <dbReference type="ARBA" id="ARBA00022729"/>
    </source>
</evidence>
<dbReference type="PANTHER" id="PTHR33048">
    <property type="entry name" value="PTH11-LIKE INTEGRAL MEMBRANE PROTEIN (AFU_ORTHOLOGUE AFUA_5G11245)"/>
    <property type="match status" value="1"/>
</dbReference>
<feature type="region of interest" description="Disordered" evidence="15">
    <location>
        <begin position="443"/>
        <end position="463"/>
    </location>
</feature>
<feature type="disulfide bond" evidence="14">
    <location>
        <begin position="54"/>
        <end position="61"/>
    </location>
</feature>
<evidence type="ECO:0000256" key="5">
    <source>
        <dbReference type="ARBA" id="ARBA00022525"/>
    </source>
</evidence>
<evidence type="ECO:0000256" key="9">
    <source>
        <dbReference type="ARBA" id="ARBA00022989"/>
    </source>
</evidence>
<evidence type="ECO:0000256" key="17">
    <source>
        <dbReference type="SAM" id="SignalP"/>
    </source>
</evidence>
<evidence type="ECO:0000313" key="20">
    <source>
        <dbReference type="Proteomes" id="UP000801428"/>
    </source>
</evidence>
<feature type="disulfide bond" evidence="14">
    <location>
        <begin position="40"/>
        <end position="80"/>
    </location>
</feature>
<comment type="similarity">
    <text evidence="4">Belongs to the RBT5 family.</text>
</comment>
<evidence type="ECO:0000256" key="12">
    <source>
        <dbReference type="ARBA" id="ARBA00023288"/>
    </source>
</evidence>
<evidence type="ECO:0000256" key="1">
    <source>
        <dbReference type="ARBA" id="ARBA00004141"/>
    </source>
</evidence>
<feature type="signal peptide" evidence="17">
    <location>
        <begin position="1"/>
        <end position="27"/>
    </location>
</feature>
<keyword evidence="14" id="KW-0479">Metal-binding</keyword>
<evidence type="ECO:0000256" key="14">
    <source>
        <dbReference type="PROSITE-ProRule" id="PRU01356"/>
    </source>
</evidence>